<keyword evidence="3" id="KW-1185">Reference proteome</keyword>
<evidence type="ECO:0000313" key="3">
    <source>
        <dbReference type="Proteomes" id="UP001140011"/>
    </source>
</evidence>
<sequence>LITSDEGYRQQNVDLEVGLASDSSELCNLPAPEDSDADRRKAIAAKALDMRLGSAGPPSSAASSSTIAATATVDAK</sequence>
<feature type="compositionally biased region" description="Low complexity" evidence="1">
    <location>
        <begin position="53"/>
        <end position="76"/>
    </location>
</feature>
<evidence type="ECO:0000256" key="1">
    <source>
        <dbReference type="SAM" id="MobiDB-lite"/>
    </source>
</evidence>
<protein>
    <submittedName>
        <fullName evidence="2">Uncharacterized protein</fullName>
    </submittedName>
</protein>
<evidence type="ECO:0000313" key="2">
    <source>
        <dbReference type="EMBL" id="KAJ2746414.1"/>
    </source>
</evidence>
<comment type="caution">
    <text evidence="2">The sequence shown here is derived from an EMBL/GenBank/DDBJ whole genome shotgun (WGS) entry which is preliminary data.</text>
</comment>
<accession>A0A9W8L8E4</accession>
<feature type="non-terminal residue" evidence="2">
    <location>
        <position position="1"/>
    </location>
</feature>
<organism evidence="2 3">
    <name type="scientific">Coemansia pectinata</name>
    <dbReference type="NCBI Taxonomy" id="1052879"/>
    <lineage>
        <taxon>Eukaryota</taxon>
        <taxon>Fungi</taxon>
        <taxon>Fungi incertae sedis</taxon>
        <taxon>Zoopagomycota</taxon>
        <taxon>Kickxellomycotina</taxon>
        <taxon>Kickxellomycetes</taxon>
        <taxon>Kickxellales</taxon>
        <taxon>Kickxellaceae</taxon>
        <taxon>Coemansia</taxon>
    </lineage>
</organism>
<dbReference type="Proteomes" id="UP001140011">
    <property type="component" value="Unassembled WGS sequence"/>
</dbReference>
<name>A0A9W8L8E4_9FUNG</name>
<dbReference type="AlphaFoldDB" id="A0A9W8L8E4"/>
<dbReference type="EMBL" id="JANBUH010001367">
    <property type="protein sequence ID" value="KAJ2746414.1"/>
    <property type="molecule type" value="Genomic_DNA"/>
</dbReference>
<proteinExistence type="predicted"/>
<feature type="region of interest" description="Disordered" evidence="1">
    <location>
        <begin position="52"/>
        <end position="76"/>
    </location>
</feature>
<reference evidence="2" key="1">
    <citation type="submission" date="2022-07" db="EMBL/GenBank/DDBJ databases">
        <title>Phylogenomic reconstructions and comparative analyses of Kickxellomycotina fungi.</title>
        <authorList>
            <person name="Reynolds N.K."/>
            <person name="Stajich J.E."/>
            <person name="Barry K."/>
            <person name="Grigoriev I.V."/>
            <person name="Crous P."/>
            <person name="Smith M.E."/>
        </authorList>
    </citation>
    <scope>NUCLEOTIDE SEQUENCE</scope>
    <source>
        <strain evidence="2">BCRC 34297</strain>
    </source>
</reference>
<gene>
    <name evidence="2" type="ORF">GGI19_006422</name>
</gene>